<proteinExistence type="predicted"/>
<dbReference type="EMBL" id="VSWC01000105">
    <property type="protein sequence ID" value="KAA1087175.1"/>
    <property type="molecule type" value="Genomic_DNA"/>
</dbReference>
<sequence length="129" mass="14175">MGILKSHHCWVGKAMEAIEWKQARRSRASRPLQAGEGWRQPTNQASGSGLGDFSAPILSLHILPCRSRSPVPRLSICWAFGWDEAADGLAAYLSLAHWFISPAFHLGVLGREAIQPTSSSLLPSYQHTQ</sequence>
<evidence type="ECO:0000256" key="1">
    <source>
        <dbReference type="SAM" id="MobiDB-lite"/>
    </source>
</evidence>
<dbReference type="AlphaFoldDB" id="A0A5B0NCX6"/>
<organism evidence="2 3">
    <name type="scientific">Puccinia graminis f. sp. tritici</name>
    <dbReference type="NCBI Taxonomy" id="56615"/>
    <lineage>
        <taxon>Eukaryota</taxon>
        <taxon>Fungi</taxon>
        <taxon>Dikarya</taxon>
        <taxon>Basidiomycota</taxon>
        <taxon>Pucciniomycotina</taxon>
        <taxon>Pucciniomycetes</taxon>
        <taxon>Pucciniales</taxon>
        <taxon>Pucciniaceae</taxon>
        <taxon>Puccinia</taxon>
    </lineage>
</organism>
<dbReference type="Proteomes" id="UP000324748">
    <property type="component" value="Unassembled WGS sequence"/>
</dbReference>
<evidence type="ECO:0000313" key="2">
    <source>
        <dbReference type="EMBL" id="KAA1087175.1"/>
    </source>
</evidence>
<accession>A0A5B0NCX6</accession>
<feature type="region of interest" description="Disordered" evidence="1">
    <location>
        <begin position="30"/>
        <end position="50"/>
    </location>
</feature>
<reference evidence="2 3" key="1">
    <citation type="submission" date="2019-05" db="EMBL/GenBank/DDBJ databases">
        <title>Emergence of the Ug99 lineage of the wheat stem rust pathogen through somatic hybridization.</title>
        <authorList>
            <person name="Li F."/>
            <person name="Upadhyaya N.M."/>
            <person name="Sperschneider J."/>
            <person name="Matny O."/>
            <person name="Nguyen-Phuc H."/>
            <person name="Mago R."/>
            <person name="Raley C."/>
            <person name="Miller M.E."/>
            <person name="Silverstein K.A.T."/>
            <person name="Henningsen E."/>
            <person name="Hirsch C.D."/>
            <person name="Visser B."/>
            <person name="Pretorius Z.A."/>
            <person name="Steffenson B.J."/>
            <person name="Schwessinger B."/>
            <person name="Dodds P.N."/>
            <person name="Figueroa M."/>
        </authorList>
    </citation>
    <scope>NUCLEOTIDE SEQUENCE [LARGE SCALE GENOMIC DNA]</scope>
    <source>
        <strain evidence="2">21-0</strain>
    </source>
</reference>
<evidence type="ECO:0000313" key="3">
    <source>
        <dbReference type="Proteomes" id="UP000324748"/>
    </source>
</evidence>
<keyword evidence="3" id="KW-1185">Reference proteome</keyword>
<protein>
    <submittedName>
        <fullName evidence="2">Uncharacterized protein</fullName>
    </submittedName>
</protein>
<comment type="caution">
    <text evidence="2">The sequence shown here is derived from an EMBL/GenBank/DDBJ whole genome shotgun (WGS) entry which is preliminary data.</text>
</comment>
<gene>
    <name evidence="2" type="ORF">PGT21_024317</name>
</gene>
<name>A0A5B0NCX6_PUCGR</name>